<dbReference type="InterPro" id="IPR016024">
    <property type="entry name" value="ARM-type_fold"/>
</dbReference>
<feature type="compositionally biased region" description="Low complexity" evidence="9">
    <location>
        <begin position="152"/>
        <end position="164"/>
    </location>
</feature>
<reference evidence="11" key="1">
    <citation type="journal article" date="2023" name="Commun. Biol.">
        <title>Genome analysis of Parmales, the sister group of diatoms, reveals the evolutionary specialization of diatoms from phago-mixotrophs to photoautotrophs.</title>
        <authorList>
            <person name="Ban H."/>
            <person name="Sato S."/>
            <person name="Yoshikawa S."/>
            <person name="Yamada K."/>
            <person name="Nakamura Y."/>
            <person name="Ichinomiya M."/>
            <person name="Sato N."/>
            <person name="Blanc-Mathieu R."/>
            <person name="Endo H."/>
            <person name="Kuwata A."/>
            <person name="Ogata H."/>
        </authorList>
    </citation>
    <scope>NUCLEOTIDE SEQUENCE [LARGE SCALE GENOMIC DNA]</scope>
    <source>
        <strain evidence="11">NIES 3699</strain>
    </source>
</reference>
<feature type="region of interest" description="Disordered" evidence="9">
    <location>
        <begin position="1480"/>
        <end position="1559"/>
    </location>
</feature>
<feature type="compositionally biased region" description="Polar residues" evidence="9">
    <location>
        <begin position="1549"/>
        <end position="1559"/>
    </location>
</feature>
<keyword evidence="11" id="KW-1185">Reference proteome</keyword>
<dbReference type="PANTHER" id="PTHR47249:SF1">
    <property type="entry name" value="VACUOLAR PROTEIN 8"/>
    <property type="match status" value="1"/>
</dbReference>
<feature type="compositionally biased region" description="Basic residues" evidence="9">
    <location>
        <begin position="1522"/>
        <end position="1535"/>
    </location>
</feature>
<evidence type="ECO:0000256" key="6">
    <source>
        <dbReference type="ARBA" id="ARBA00023288"/>
    </source>
</evidence>
<evidence type="ECO:0000256" key="8">
    <source>
        <dbReference type="PROSITE-ProRule" id="PRU00259"/>
    </source>
</evidence>
<evidence type="ECO:0000256" key="4">
    <source>
        <dbReference type="ARBA" id="ARBA00022737"/>
    </source>
</evidence>
<keyword evidence="6" id="KW-0449">Lipoprotein</keyword>
<feature type="repeat" description="ARM" evidence="8">
    <location>
        <begin position="1283"/>
        <end position="1311"/>
    </location>
</feature>
<gene>
    <name evidence="10" type="ORF">TrVE_jg4068</name>
</gene>
<evidence type="ECO:0000256" key="2">
    <source>
        <dbReference type="ARBA" id="ARBA00005462"/>
    </source>
</evidence>
<keyword evidence="4" id="KW-0677">Repeat</keyword>
<comment type="caution">
    <text evidence="10">The sequence shown here is derived from an EMBL/GenBank/DDBJ whole genome shotgun (WGS) entry which is preliminary data.</text>
</comment>
<dbReference type="Proteomes" id="UP001165160">
    <property type="component" value="Unassembled WGS sequence"/>
</dbReference>
<feature type="region of interest" description="Disordered" evidence="9">
    <location>
        <begin position="1386"/>
        <end position="1407"/>
    </location>
</feature>
<proteinExistence type="inferred from homology"/>
<keyword evidence="3" id="KW-0926">Vacuole</keyword>
<dbReference type="InterPro" id="IPR011989">
    <property type="entry name" value="ARM-like"/>
</dbReference>
<evidence type="ECO:0000256" key="1">
    <source>
        <dbReference type="ARBA" id="ARBA00004592"/>
    </source>
</evidence>
<dbReference type="GO" id="GO:0043495">
    <property type="term" value="F:protein-membrane adaptor activity"/>
    <property type="evidence" value="ECO:0007669"/>
    <property type="project" value="InterPro"/>
</dbReference>
<feature type="compositionally biased region" description="Polar residues" evidence="9">
    <location>
        <begin position="222"/>
        <end position="239"/>
    </location>
</feature>
<feature type="region of interest" description="Disordered" evidence="9">
    <location>
        <begin position="143"/>
        <end position="174"/>
    </location>
</feature>
<evidence type="ECO:0000313" key="11">
    <source>
        <dbReference type="Proteomes" id="UP001165160"/>
    </source>
</evidence>
<feature type="region of interest" description="Disordered" evidence="9">
    <location>
        <begin position="217"/>
        <end position="239"/>
    </location>
</feature>
<comment type="similarity">
    <text evidence="2">Belongs to the beta-catenin family.</text>
</comment>
<dbReference type="Gene3D" id="1.25.10.10">
    <property type="entry name" value="Leucine-rich Repeat Variant"/>
    <property type="match status" value="4"/>
</dbReference>
<organism evidence="10 11">
    <name type="scientific">Triparma verrucosa</name>
    <dbReference type="NCBI Taxonomy" id="1606542"/>
    <lineage>
        <taxon>Eukaryota</taxon>
        <taxon>Sar</taxon>
        <taxon>Stramenopiles</taxon>
        <taxon>Ochrophyta</taxon>
        <taxon>Bolidophyceae</taxon>
        <taxon>Parmales</taxon>
        <taxon>Triparmaceae</taxon>
        <taxon>Triparma</taxon>
    </lineage>
</organism>
<evidence type="ECO:0000256" key="3">
    <source>
        <dbReference type="ARBA" id="ARBA00022554"/>
    </source>
</evidence>
<dbReference type="GO" id="GO:0071562">
    <property type="term" value="P:nucleus-vacuole junction assembly"/>
    <property type="evidence" value="ECO:0007669"/>
    <property type="project" value="InterPro"/>
</dbReference>
<sequence length="1559" mass="169182">MDLDHKWDWEERKLPCKVKTESGNPAADELRARLREIAQRLAVEQLKHDDIATTDSKKAAKSIKLDSDAAIEATLATSTYNAKVLIGHVTSHKLTQTQMNINKRFQRVPKSPPRKVMMDLQKERLVRTGTIPHYEDYNNKPEAKMMKRRQQNHQSRQSHNMQSMGGLGDESLDASLDSGQIRTAQAVFKPYSGDLFGSHGNNMGGMVYLSRMPNHAIPEPSSYPQDDQTANVNDLNDNTNPLSMENEGESWEALAKELEAKVTCASTICGWSKHAANVERLANEGALEAIIRLAKEDDRKIRRYCASAFRHMSGHKILCEQMIYNQAPIFVGELASSSHDKLISRDCAITMLNLTRMQGKEGKLVDDGAVLALMSLMTDSDELSGVCARGLFNLTCVDEPYQFIERVIKAFLGLASAATLEVKHICASALCNLSDLKSMRLRLVEEGVVQVLGQLARGAEAKTRRVCAIVLQSLASTKPCRQEMVAKTAVGTLYSLSNDNDANTLHYIASAMMRLALDPANCQKMVNESGVSALCNICMRCPDMPKTTQPCAAAFQILSRQEQAKIVMVNEQCVPALVTLLRASTDPNTLQFCLLAFCNLLTVEENHTPILQQGGVMSIIEQAKIEAEGIRESCALALFNLSCGESTRKAAVAAGAVPAIMNIAKLDDAEARTRCAATLCNFASERLNIGKMVEDGVISTFIDLLMTNEPDTVKHCCAALCQLAQDSASCKKIVELGAVPHIVAGVETGDDLTKYSCCSVLSALSFHVGCRQTLVSMGALTALISLAKMGDDPTSLRCSLAFANLSCEPTVQGTMIEQDVLPILTQLSDGYSISYSEENQQYIAKALCNLSCHVGFEKKMIEQDCVKSLMMIGMVRSVAPMTKQVCAKALQNLLSLDSQERLCEEGLVSTITSFSKLSDEPTMKTCAQIFNFLSTNEVGRSKLVEKKAALFACIGLLRSSSLATKIIVGKTVCNLLCHKDSQAATVEVGAVEKLEKIATLGDAESELNCAKSFFLICGSESNREVMTNVNAMKIIILLARSPNPETSAYAVKVIANLAQFEDTRLDLLDNNVIMALVALTENAGLSREQVTLIAYSFSNLSMVERFAGKLVQESVVAALLRIQNFLGDGSVAALIANTIRSMVGCQDTLEMMVEDGAIELLALLNKVVDSNWAESVFYDANFACFKFASYGDILRKELIARGALQIIGGGGSYQGSHEFAVASMFLLSLNTEYRVSVADGVSGSVLIKLAMEEPDTMMTQNASQALFMLSKSEKSRNLLVDAGLPAALVKLCRSDNEDIRGSASQALKNLSSEGGDGLEEGTVSALIAMSEGNSDNSVSNFDDGALVQPEQIAVDAGKFSLDEVHKPEVHMDEFAPLVVTVIKEMGGDAPSGKGPAAPPAPTMASQDVPHKPVVDEEVDQKNEDDENLSKVMLYAKMNVPQDLLNDDSILEEDEVGEGAGEPTQPVITEEKEIEKEIAVANKRMSQSGPGQRATVRSGKASPVSPPMPTRGDVLGPKEKQAKARRRRRSIQAKKKREAEEKKAEEGLSFDQQAANAGLF</sequence>
<dbReference type="PROSITE" id="PS50176">
    <property type="entry name" value="ARM_REPEAT"/>
    <property type="match status" value="1"/>
</dbReference>
<accession>A0A9W7ES88</accession>
<dbReference type="PANTHER" id="PTHR47249">
    <property type="entry name" value="VACUOLAR PROTEIN 8"/>
    <property type="match status" value="1"/>
</dbReference>
<dbReference type="GO" id="GO:0005774">
    <property type="term" value="C:vacuolar membrane"/>
    <property type="evidence" value="ECO:0007669"/>
    <property type="project" value="UniProtKB-SubCell"/>
</dbReference>
<name>A0A9W7ES88_9STRA</name>
<dbReference type="InterPro" id="IPR000225">
    <property type="entry name" value="Armadillo"/>
</dbReference>
<evidence type="ECO:0000256" key="9">
    <source>
        <dbReference type="SAM" id="MobiDB-lite"/>
    </source>
</evidence>
<feature type="compositionally biased region" description="Basic and acidic residues" evidence="9">
    <location>
        <begin position="1536"/>
        <end position="1545"/>
    </location>
</feature>
<evidence type="ECO:0000256" key="5">
    <source>
        <dbReference type="ARBA" id="ARBA00023136"/>
    </source>
</evidence>
<dbReference type="EMBL" id="BRXX01000087">
    <property type="protein sequence ID" value="GMH88847.1"/>
    <property type="molecule type" value="Genomic_DNA"/>
</dbReference>
<comment type="subcellular location">
    <subcellularLocation>
        <location evidence="1">Vacuole membrane</location>
        <topology evidence="1">Lipid-anchor</topology>
    </subcellularLocation>
</comment>
<protein>
    <recommendedName>
        <fullName evidence="7">Vacuolar protein 8</fullName>
    </recommendedName>
</protein>
<dbReference type="SUPFAM" id="SSF48371">
    <property type="entry name" value="ARM repeat"/>
    <property type="match status" value="4"/>
</dbReference>
<evidence type="ECO:0000313" key="10">
    <source>
        <dbReference type="EMBL" id="GMH88847.1"/>
    </source>
</evidence>
<keyword evidence="5" id="KW-0472">Membrane</keyword>
<dbReference type="SMART" id="SM00185">
    <property type="entry name" value="ARM"/>
    <property type="match status" value="14"/>
</dbReference>
<dbReference type="InterPro" id="IPR045156">
    <property type="entry name" value="Vac8"/>
</dbReference>
<evidence type="ECO:0000256" key="7">
    <source>
        <dbReference type="ARBA" id="ARBA00026209"/>
    </source>
</evidence>